<evidence type="ECO:0000256" key="1">
    <source>
        <dbReference type="SAM" id="SignalP"/>
    </source>
</evidence>
<name>A0AAN7B4P6_9PEZI</name>
<organism evidence="2 3">
    <name type="scientific">Rhypophila decipiens</name>
    <dbReference type="NCBI Taxonomy" id="261697"/>
    <lineage>
        <taxon>Eukaryota</taxon>
        <taxon>Fungi</taxon>
        <taxon>Dikarya</taxon>
        <taxon>Ascomycota</taxon>
        <taxon>Pezizomycotina</taxon>
        <taxon>Sordariomycetes</taxon>
        <taxon>Sordariomycetidae</taxon>
        <taxon>Sordariales</taxon>
        <taxon>Naviculisporaceae</taxon>
        <taxon>Rhypophila</taxon>
    </lineage>
</organism>
<keyword evidence="1" id="KW-0732">Signal</keyword>
<keyword evidence="3" id="KW-1185">Reference proteome</keyword>
<feature type="chain" id="PRO_5042958247" evidence="1">
    <location>
        <begin position="18"/>
        <end position="154"/>
    </location>
</feature>
<reference evidence="2" key="1">
    <citation type="journal article" date="2023" name="Mol. Phylogenet. Evol.">
        <title>Genome-scale phylogeny and comparative genomics of the fungal order Sordariales.</title>
        <authorList>
            <person name="Hensen N."/>
            <person name="Bonometti L."/>
            <person name="Westerberg I."/>
            <person name="Brannstrom I.O."/>
            <person name="Guillou S."/>
            <person name="Cros-Aarteil S."/>
            <person name="Calhoun S."/>
            <person name="Haridas S."/>
            <person name="Kuo A."/>
            <person name="Mondo S."/>
            <person name="Pangilinan J."/>
            <person name="Riley R."/>
            <person name="LaButti K."/>
            <person name="Andreopoulos B."/>
            <person name="Lipzen A."/>
            <person name="Chen C."/>
            <person name="Yan M."/>
            <person name="Daum C."/>
            <person name="Ng V."/>
            <person name="Clum A."/>
            <person name="Steindorff A."/>
            <person name="Ohm R.A."/>
            <person name="Martin F."/>
            <person name="Silar P."/>
            <person name="Natvig D.O."/>
            <person name="Lalanne C."/>
            <person name="Gautier V."/>
            <person name="Ament-Velasquez S.L."/>
            <person name="Kruys A."/>
            <person name="Hutchinson M.I."/>
            <person name="Powell A.J."/>
            <person name="Barry K."/>
            <person name="Miller A.N."/>
            <person name="Grigoriev I.V."/>
            <person name="Debuchy R."/>
            <person name="Gladieux P."/>
            <person name="Hiltunen Thoren M."/>
            <person name="Johannesson H."/>
        </authorList>
    </citation>
    <scope>NUCLEOTIDE SEQUENCE</scope>
    <source>
        <strain evidence="2">PSN293</strain>
    </source>
</reference>
<protein>
    <submittedName>
        <fullName evidence="2">Uncharacterized protein</fullName>
    </submittedName>
</protein>
<dbReference type="Proteomes" id="UP001301769">
    <property type="component" value="Unassembled WGS sequence"/>
</dbReference>
<evidence type="ECO:0000313" key="3">
    <source>
        <dbReference type="Proteomes" id="UP001301769"/>
    </source>
</evidence>
<comment type="caution">
    <text evidence="2">The sequence shown here is derived from an EMBL/GenBank/DDBJ whole genome shotgun (WGS) entry which is preliminary data.</text>
</comment>
<gene>
    <name evidence="2" type="ORF">QBC37DRAFT_487068</name>
</gene>
<dbReference type="AlphaFoldDB" id="A0AAN7B4P6"/>
<feature type="signal peptide" evidence="1">
    <location>
        <begin position="1"/>
        <end position="17"/>
    </location>
</feature>
<proteinExistence type="predicted"/>
<accession>A0AAN7B4P6</accession>
<reference evidence="2" key="2">
    <citation type="submission" date="2023-05" db="EMBL/GenBank/DDBJ databases">
        <authorList>
            <consortium name="Lawrence Berkeley National Laboratory"/>
            <person name="Steindorff A."/>
            <person name="Hensen N."/>
            <person name="Bonometti L."/>
            <person name="Westerberg I."/>
            <person name="Brannstrom I.O."/>
            <person name="Guillou S."/>
            <person name="Cros-Aarteil S."/>
            <person name="Calhoun S."/>
            <person name="Haridas S."/>
            <person name="Kuo A."/>
            <person name="Mondo S."/>
            <person name="Pangilinan J."/>
            <person name="Riley R."/>
            <person name="Labutti K."/>
            <person name="Andreopoulos B."/>
            <person name="Lipzen A."/>
            <person name="Chen C."/>
            <person name="Yanf M."/>
            <person name="Daum C."/>
            <person name="Ng V."/>
            <person name="Clum A."/>
            <person name="Ohm R."/>
            <person name="Martin F."/>
            <person name="Silar P."/>
            <person name="Natvig D."/>
            <person name="Lalanne C."/>
            <person name="Gautier V."/>
            <person name="Ament-Velasquez S.L."/>
            <person name="Kruys A."/>
            <person name="Hutchinson M.I."/>
            <person name="Powell A.J."/>
            <person name="Barry K."/>
            <person name="Miller A.N."/>
            <person name="Grigoriev I.V."/>
            <person name="Debuchy R."/>
            <person name="Gladieux P."/>
            <person name="Thoren M.H."/>
            <person name="Johannesson H."/>
        </authorList>
    </citation>
    <scope>NUCLEOTIDE SEQUENCE</scope>
    <source>
        <strain evidence="2">PSN293</strain>
    </source>
</reference>
<evidence type="ECO:0000313" key="2">
    <source>
        <dbReference type="EMBL" id="KAK4208075.1"/>
    </source>
</evidence>
<sequence>MKLASLLTASVLAGITAVEGCVRVHTQMNYNILMGDIMQVEIWDNNNFYCQTGGKKTFTNNEARWFFTCSSNGETWEVELWNDGKGGRVRRQNDGWNSNLSLKHTKSVEDCIAYGGKNDSCKLKGELIESCSTAADDCGGWTCKMCDFRGICGR</sequence>
<dbReference type="EMBL" id="MU858259">
    <property type="protein sequence ID" value="KAK4208075.1"/>
    <property type="molecule type" value="Genomic_DNA"/>
</dbReference>